<name>A0ABW5CUM9_9BACT</name>
<evidence type="ECO:0000313" key="1">
    <source>
        <dbReference type="EMBL" id="MFD2245503.1"/>
    </source>
</evidence>
<sequence>MKLIKNINYLLVFCVLALSISCKTRDDLQAFKDAKYSLAGIDQLHLNGVSLLDKKRPEDFNFAEAAMLFSAVSDNKLAANSTLGLNVELEDGSKERSMTVTQLKWQLLLNGKQTLSGLVNEPVELRNGLNTLSIKTPVLLAEENGRPDFNNLLGLLGLLNNQDKSKRPEVVLQIKPTIQTSVGPVEFPSFINIRQ</sequence>
<accession>A0ABW5CUM9</accession>
<dbReference type="PROSITE" id="PS51257">
    <property type="entry name" value="PROKAR_LIPOPROTEIN"/>
    <property type="match status" value="1"/>
</dbReference>
<evidence type="ECO:0000313" key="2">
    <source>
        <dbReference type="Proteomes" id="UP001597374"/>
    </source>
</evidence>
<dbReference type="RefSeq" id="WP_250429033.1">
    <property type="nucleotide sequence ID" value="NZ_JALPRR010000002.1"/>
</dbReference>
<proteinExistence type="predicted"/>
<reference evidence="2" key="1">
    <citation type="journal article" date="2019" name="Int. J. Syst. Evol. Microbiol.">
        <title>The Global Catalogue of Microorganisms (GCM) 10K type strain sequencing project: providing services to taxonomists for standard genome sequencing and annotation.</title>
        <authorList>
            <consortium name="The Broad Institute Genomics Platform"/>
            <consortium name="The Broad Institute Genome Sequencing Center for Infectious Disease"/>
            <person name="Wu L."/>
            <person name="Ma J."/>
        </authorList>
    </citation>
    <scope>NUCLEOTIDE SEQUENCE [LARGE SCALE GENOMIC DNA]</scope>
    <source>
        <strain evidence="2">CGMCC 4.1782</strain>
    </source>
</reference>
<gene>
    <name evidence="1" type="ORF">ACFSKP_04500</name>
</gene>
<organism evidence="1 2">
    <name type="scientific">Pontibacter ruber</name>
    <dbReference type="NCBI Taxonomy" id="1343895"/>
    <lineage>
        <taxon>Bacteria</taxon>
        <taxon>Pseudomonadati</taxon>
        <taxon>Bacteroidota</taxon>
        <taxon>Cytophagia</taxon>
        <taxon>Cytophagales</taxon>
        <taxon>Hymenobacteraceae</taxon>
        <taxon>Pontibacter</taxon>
    </lineage>
</organism>
<protein>
    <recommendedName>
        <fullName evidence="3">Late embryogenesis abundant protein</fullName>
    </recommendedName>
</protein>
<dbReference type="Proteomes" id="UP001597374">
    <property type="component" value="Unassembled WGS sequence"/>
</dbReference>
<dbReference type="EMBL" id="JBHUIM010000001">
    <property type="protein sequence ID" value="MFD2245503.1"/>
    <property type="molecule type" value="Genomic_DNA"/>
</dbReference>
<keyword evidence="2" id="KW-1185">Reference proteome</keyword>
<comment type="caution">
    <text evidence="1">The sequence shown here is derived from an EMBL/GenBank/DDBJ whole genome shotgun (WGS) entry which is preliminary data.</text>
</comment>
<evidence type="ECO:0008006" key="3">
    <source>
        <dbReference type="Google" id="ProtNLM"/>
    </source>
</evidence>